<dbReference type="EMBL" id="NEDP02002403">
    <property type="protein sequence ID" value="OWF51024.1"/>
    <property type="molecule type" value="Genomic_DNA"/>
</dbReference>
<comment type="subcellular location">
    <subcellularLocation>
        <location evidence="1">Secreted</location>
    </subcellularLocation>
</comment>
<gene>
    <name evidence="5" type="ORF">KP79_PYT19594</name>
</gene>
<keyword evidence="4" id="KW-0732">Signal</keyword>
<comment type="caution">
    <text evidence="5">The sequence shown here is derived from an EMBL/GenBank/DDBJ whole genome shotgun (WGS) entry which is preliminary data.</text>
</comment>
<dbReference type="GO" id="GO:0005576">
    <property type="term" value="C:extracellular region"/>
    <property type="evidence" value="ECO:0007669"/>
    <property type="project" value="UniProtKB-SubCell"/>
</dbReference>
<dbReference type="Proteomes" id="UP000242188">
    <property type="component" value="Unassembled WGS sequence"/>
</dbReference>
<evidence type="ECO:0000313" key="5">
    <source>
        <dbReference type="EMBL" id="OWF51024.1"/>
    </source>
</evidence>
<evidence type="ECO:0000256" key="2">
    <source>
        <dbReference type="ARBA" id="ARBA00009127"/>
    </source>
</evidence>
<dbReference type="SUPFAM" id="SSF63829">
    <property type="entry name" value="Calcium-dependent phosphotriesterase"/>
    <property type="match status" value="1"/>
</dbReference>
<dbReference type="PANTHER" id="PTHR10009">
    <property type="entry name" value="PROTEIN YELLOW-RELATED"/>
    <property type="match status" value="1"/>
</dbReference>
<dbReference type="OrthoDB" id="9977471at2759"/>
<accession>A0A210QQN6</accession>
<organism evidence="5 6">
    <name type="scientific">Mizuhopecten yessoensis</name>
    <name type="common">Japanese scallop</name>
    <name type="synonym">Patinopecten yessoensis</name>
    <dbReference type="NCBI Taxonomy" id="6573"/>
    <lineage>
        <taxon>Eukaryota</taxon>
        <taxon>Metazoa</taxon>
        <taxon>Spiralia</taxon>
        <taxon>Lophotrochozoa</taxon>
        <taxon>Mollusca</taxon>
        <taxon>Bivalvia</taxon>
        <taxon>Autobranchia</taxon>
        <taxon>Pteriomorphia</taxon>
        <taxon>Pectinida</taxon>
        <taxon>Pectinoidea</taxon>
        <taxon>Pectinidae</taxon>
        <taxon>Mizuhopecten</taxon>
    </lineage>
</organism>
<evidence type="ECO:0000256" key="4">
    <source>
        <dbReference type="SAM" id="SignalP"/>
    </source>
</evidence>
<dbReference type="AlphaFoldDB" id="A0A210QQN6"/>
<feature type="chain" id="PRO_5013143454" evidence="4">
    <location>
        <begin position="25"/>
        <end position="456"/>
    </location>
</feature>
<protein>
    <submittedName>
        <fullName evidence="5">Protein yellow</fullName>
    </submittedName>
</protein>
<dbReference type="InterPro" id="IPR017996">
    <property type="entry name" value="MRJP/yellow-related"/>
</dbReference>
<dbReference type="Gene3D" id="2.120.10.30">
    <property type="entry name" value="TolB, C-terminal domain"/>
    <property type="match status" value="1"/>
</dbReference>
<proteinExistence type="inferred from homology"/>
<sequence length="456" mass="51263">MDLLLYTSVIVCFLFMKCCNTATTIDPPEAVYSWPILEFDWRSENQTQEYIADARFIPENNPFTGIKVYKGKTYVNVPRWRLGVPSTLNVVVEKNGKPYLQPYPSWEMQRVGGDCNSFKFIQSMEIDPNTGLMWIIDTGRINIFPAPTGSQDPQNLCPPKLVIYDLNNNVTVLKYEFPTNVVNPTTTFLNDIVLDYVDGEARFAYITDTFDFKIVVYDRKQNISYFIQDLPSMSPESPTAGDITVGNISLSVGVLGINGIAMSPDFKYVYYGPVAGVGLHQVPTSLLRKRESSTATSYPEIRKVGDKFTQSDGMLATQAGRIYFPALSVNALWRWDMEKDRLEQGVSEGEVIMRTQTEVVKNDDTMQWIDTLGIDENGCIWFTAPAVHRWMTGNMDLTGASGDNFYIWKVCVNELGYLQNADVTTKDSSNGGNSPAGGMSLFVLIMHFIKRIIAHV</sequence>
<name>A0A210QQN6_MIZYE</name>
<dbReference type="InterPro" id="IPR011042">
    <property type="entry name" value="6-blade_b-propeller_TolB-like"/>
</dbReference>
<keyword evidence="6" id="KW-1185">Reference proteome</keyword>
<feature type="signal peptide" evidence="4">
    <location>
        <begin position="1"/>
        <end position="24"/>
    </location>
</feature>
<reference evidence="5 6" key="1">
    <citation type="journal article" date="2017" name="Nat. Ecol. Evol.">
        <title>Scallop genome provides insights into evolution of bilaterian karyotype and development.</title>
        <authorList>
            <person name="Wang S."/>
            <person name="Zhang J."/>
            <person name="Jiao W."/>
            <person name="Li J."/>
            <person name="Xun X."/>
            <person name="Sun Y."/>
            <person name="Guo X."/>
            <person name="Huan P."/>
            <person name="Dong B."/>
            <person name="Zhang L."/>
            <person name="Hu X."/>
            <person name="Sun X."/>
            <person name="Wang J."/>
            <person name="Zhao C."/>
            <person name="Wang Y."/>
            <person name="Wang D."/>
            <person name="Huang X."/>
            <person name="Wang R."/>
            <person name="Lv J."/>
            <person name="Li Y."/>
            <person name="Zhang Z."/>
            <person name="Liu B."/>
            <person name="Lu W."/>
            <person name="Hui Y."/>
            <person name="Liang J."/>
            <person name="Zhou Z."/>
            <person name="Hou R."/>
            <person name="Li X."/>
            <person name="Liu Y."/>
            <person name="Li H."/>
            <person name="Ning X."/>
            <person name="Lin Y."/>
            <person name="Zhao L."/>
            <person name="Xing Q."/>
            <person name="Dou J."/>
            <person name="Li Y."/>
            <person name="Mao J."/>
            <person name="Guo H."/>
            <person name="Dou H."/>
            <person name="Li T."/>
            <person name="Mu C."/>
            <person name="Jiang W."/>
            <person name="Fu Q."/>
            <person name="Fu X."/>
            <person name="Miao Y."/>
            <person name="Liu J."/>
            <person name="Yu Q."/>
            <person name="Li R."/>
            <person name="Liao H."/>
            <person name="Li X."/>
            <person name="Kong Y."/>
            <person name="Jiang Z."/>
            <person name="Chourrout D."/>
            <person name="Li R."/>
            <person name="Bao Z."/>
        </authorList>
    </citation>
    <scope>NUCLEOTIDE SEQUENCE [LARGE SCALE GENOMIC DNA]</scope>
    <source>
        <strain evidence="5 6">PY_sf001</strain>
    </source>
</reference>
<evidence type="ECO:0000313" key="6">
    <source>
        <dbReference type="Proteomes" id="UP000242188"/>
    </source>
</evidence>
<comment type="similarity">
    <text evidence="2">Belongs to the major royal jelly protein family.</text>
</comment>
<keyword evidence="3" id="KW-0964">Secreted</keyword>
<dbReference type="Pfam" id="PF03022">
    <property type="entry name" value="MRJP"/>
    <property type="match status" value="1"/>
</dbReference>
<evidence type="ECO:0000256" key="1">
    <source>
        <dbReference type="ARBA" id="ARBA00004613"/>
    </source>
</evidence>
<dbReference type="PANTHER" id="PTHR10009:SF18">
    <property type="entry name" value="PROTEIN YELLOW-LIKE PROTEIN"/>
    <property type="match status" value="1"/>
</dbReference>
<evidence type="ECO:0000256" key="3">
    <source>
        <dbReference type="ARBA" id="ARBA00022525"/>
    </source>
</evidence>